<keyword evidence="2" id="KW-1185">Reference proteome</keyword>
<dbReference type="EMBL" id="KI964545">
    <property type="protein sequence ID" value="EUC38127.1"/>
    <property type="molecule type" value="Genomic_DNA"/>
</dbReference>
<dbReference type="AlphaFoldDB" id="W6YF53"/>
<dbReference type="GeneID" id="19151690"/>
<dbReference type="KEGG" id="bze:COCCADRAFT_84047"/>
<dbReference type="Proteomes" id="UP000053841">
    <property type="component" value="Unassembled WGS sequence"/>
</dbReference>
<accession>W6YF53</accession>
<organism evidence="1 2">
    <name type="scientific">Cochliobolus carbonum (strain 26-R-13)</name>
    <name type="common">Maize leaf spot fungus</name>
    <name type="synonym">Bipolaris zeicola</name>
    <dbReference type="NCBI Taxonomy" id="930089"/>
    <lineage>
        <taxon>Eukaryota</taxon>
        <taxon>Fungi</taxon>
        <taxon>Dikarya</taxon>
        <taxon>Ascomycota</taxon>
        <taxon>Pezizomycotina</taxon>
        <taxon>Dothideomycetes</taxon>
        <taxon>Pleosporomycetidae</taxon>
        <taxon>Pleosporales</taxon>
        <taxon>Pleosporineae</taxon>
        <taxon>Pleosporaceae</taxon>
        <taxon>Bipolaris</taxon>
    </lineage>
</organism>
<dbReference type="HOGENOM" id="CLU_3106012_0_0_1"/>
<dbReference type="RefSeq" id="XP_007707658.1">
    <property type="nucleotide sequence ID" value="XM_007709468.1"/>
</dbReference>
<gene>
    <name evidence="1" type="ORF">COCCADRAFT_84047</name>
</gene>
<proteinExistence type="predicted"/>
<sequence>MIFLFIYPAHISCSVSCWGLVYCIAFPVPNAKPEYPVLPQALVESCPDRRA</sequence>
<evidence type="ECO:0000313" key="2">
    <source>
        <dbReference type="Proteomes" id="UP000053841"/>
    </source>
</evidence>
<name>W6YF53_COCC2</name>
<protein>
    <submittedName>
        <fullName evidence="1">Uncharacterized protein</fullName>
    </submittedName>
</protein>
<reference evidence="1 2" key="1">
    <citation type="journal article" date="2013" name="PLoS Genet.">
        <title>Comparative genome structure, secondary metabolite, and effector coding capacity across Cochliobolus pathogens.</title>
        <authorList>
            <person name="Condon B.J."/>
            <person name="Leng Y."/>
            <person name="Wu D."/>
            <person name="Bushley K.E."/>
            <person name="Ohm R.A."/>
            <person name="Otillar R."/>
            <person name="Martin J."/>
            <person name="Schackwitz W."/>
            <person name="Grimwood J."/>
            <person name="MohdZainudin N."/>
            <person name="Xue C."/>
            <person name="Wang R."/>
            <person name="Manning V.A."/>
            <person name="Dhillon B."/>
            <person name="Tu Z.J."/>
            <person name="Steffenson B.J."/>
            <person name="Salamov A."/>
            <person name="Sun H."/>
            <person name="Lowry S."/>
            <person name="LaButti K."/>
            <person name="Han J."/>
            <person name="Copeland A."/>
            <person name="Lindquist E."/>
            <person name="Barry K."/>
            <person name="Schmutz J."/>
            <person name="Baker S.E."/>
            <person name="Ciuffetti L.M."/>
            <person name="Grigoriev I.V."/>
            <person name="Zhong S."/>
            <person name="Turgeon B.G."/>
        </authorList>
    </citation>
    <scope>NUCLEOTIDE SEQUENCE [LARGE SCALE GENOMIC DNA]</scope>
    <source>
        <strain evidence="1 2">26-R-13</strain>
    </source>
</reference>
<evidence type="ECO:0000313" key="1">
    <source>
        <dbReference type="EMBL" id="EUC38127.1"/>
    </source>
</evidence>